<dbReference type="RefSeq" id="WP_243359098.1">
    <property type="nucleotide sequence ID" value="NZ_JALGBH010000001.1"/>
</dbReference>
<dbReference type="InterPro" id="IPR011990">
    <property type="entry name" value="TPR-like_helical_dom_sf"/>
</dbReference>
<dbReference type="Pfam" id="PF14938">
    <property type="entry name" value="SNAP"/>
    <property type="match status" value="1"/>
</dbReference>
<gene>
    <name evidence="2" type="ORF">MMF97_03210</name>
</gene>
<protein>
    <recommendedName>
        <fullName evidence="4">Tetratricopeptide repeat protein</fullName>
    </recommendedName>
</protein>
<accession>A0ABS9ZSZ5</accession>
<reference evidence="2" key="1">
    <citation type="submission" date="2022-03" db="EMBL/GenBank/DDBJ databases">
        <authorList>
            <person name="Woo C.Y."/>
        </authorList>
    </citation>
    <scope>NUCLEOTIDE SEQUENCE</scope>
    <source>
        <strain evidence="2">CYS-01</strain>
    </source>
</reference>
<dbReference type="Gene3D" id="1.25.40.10">
    <property type="entry name" value="Tetratricopeptide repeat domain"/>
    <property type="match status" value="1"/>
</dbReference>
<name>A0ABS9ZSZ5_9SPHI</name>
<proteinExistence type="predicted"/>
<dbReference type="SUPFAM" id="SSF48452">
    <property type="entry name" value="TPR-like"/>
    <property type="match status" value="2"/>
</dbReference>
<keyword evidence="3" id="KW-1185">Reference proteome</keyword>
<dbReference type="EMBL" id="JALGBH010000001">
    <property type="protein sequence ID" value="MCJ0741707.1"/>
    <property type="molecule type" value="Genomic_DNA"/>
</dbReference>
<evidence type="ECO:0000256" key="1">
    <source>
        <dbReference type="SAM" id="SignalP"/>
    </source>
</evidence>
<keyword evidence="1" id="KW-0732">Signal</keyword>
<organism evidence="2 3">
    <name type="scientific">Pedobacter montanisoli</name>
    <dbReference type="NCBI Taxonomy" id="2923277"/>
    <lineage>
        <taxon>Bacteria</taxon>
        <taxon>Pseudomonadati</taxon>
        <taxon>Bacteroidota</taxon>
        <taxon>Sphingobacteriia</taxon>
        <taxon>Sphingobacteriales</taxon>
        <taxon>Sphingobacteriaceae</taxon>
        <taxon>Pedobacter</taxon>
    </lineage>
</organism>
<comment type="caution">
    <text evidence="2">The sequence shown here is derived from an EMBL/GenBank/DDBJ whole genome shotgun (WGS) entry which is preliminary data.</text>
</comment>
<feature type="signal peptide" evidence="1">
    <location>
        <begin position="1"/>
        <end position="19"/>
    </location>
</feature>
<evidence type="ECO:0000313" key="3">
    <source>
        <dbReference type="Proteomes" id="UP001165460"/>
    </source>
</evidence>
<evidence type="ECO:0008006" key="4">
    <source>
        <dbReference type="Google" id="ProtNLM"/>
    </source>
</evidence>
<evidence type="ECO:0000313" key="2">
    <source>
        <dbReference type="EMBL" id="MCJ0741707.1"/>
    </source>
</evidence>
<sequence length="227" mass="25319">MKRTALTFIAFIACNWAMAQNFISPNGAENAGSQPAINIAVISTKVSNADKQMELAEFNEQMGDLSGAITLYKKAAEEYNADKKYNKYGSVLLKISALLLEQENYNEAEQVVLKSALKNYSKIGSRNGQMLSYNMLGRIYFAANKLTQSMWFYTQQGILAQQLNNQSIYLDSVLGIADIKIKKKEFGLASKDLLRAEELAKASNLLQYNQRIRVSKSVLTEKSKGKS</sequence>
<feature type="chain" id="PRO_5047253645" description="Tetratricopeptide repeat protein" evidence="1">
    <location>
        <begin position="20"/>
        <end position="227"/>
    </location>
</feature>
<dbReference type="Proteomes" id="UP001165460">
    <property type="component" value="Unassembled WGS sequence"/>
</dbReference>